<feature type="compositionally biased region" description="Basic and acidic residues" evidence="1">
    <location>
        <begin position="51"/>
        <end position="62"/>
    </location>
</feature>
<evidence type="ECO:0000313" key="2">
    <source>
        <dbReference type="EMBL" id="ODM16554.1"/>
    </source>
</evidence>
<dbReference type="AlphaFoldDB" id="A0A1E3B6K6"/>
<feature type="region of interest" description="Disordered" evidence="1">
    <location>
        <begin position="14"/>
        <end position="62"/>
    </location>
</feature>
<keyword evidence="3" id="KW-1185">Reference proteome</keyword>
<name>A0A1E3B6K6_ASPCR</name>
<sequence length="62" mass="7443">MRLPLKVYGFDYDADEADEIEEDVEDEWIDEDDEDGWIDDDDDEEDNISEFSDKDYLRSPFL</sequence>
<feature type="compositionally biased region" description="Acidic residues" evidence="1">
    <location>
        <begin position="14"/>
        <end position="48"/>
    </location>
</feature>
<dbReference type="Proteomes" id="UP000094569">
    <property type="component" value="Unassembled WGS sequence"/>
</dbReference>
<dbReference type="EMBL" id="JXNT01000011">
    <property type="protein sequence ID" value="ODM16554.1"/>
    <property type="molecule type" value="Genomic_DNA"/>
</dbReference>
<accession>A0A1E3B6K6</accession>
<evidence type="ECO:0000256" key="1">
    <source>
        <dbReference type="SAM" id="MobiDB-lite"/>
    </source>
</evidence>
<proteinExistence type="predicted"/>
<protein>
    <submittedName>
        <fullName evidence="2">Uncharacterized protein</fullName>
    </submittedName>
</protein>
<reference evidence="2 3" key="1">
    <citation type="journal article" date="2016" name="BMC Genomics">
        <title>Comparative genomic and transcriptomic analyses of the Fuzhuan brick tea-fermentation fungus Aspergillus cristatus.</title>
        <authorList>
            <person name="Ge Y."/>
            <person name="Wang Y."/>
            <person name="Liu Y."/>
            <person name="Tan Y."/>
            <person name="Ren X."/>
            <person name="Zhang X."/>
            <person name="Hyde K.D."/>
            <person name="Liu Y."/>
            <person name="Liu Z."/>
        </authorList>
    </citation>
    <scope>NUCLEOTIDE SEQUENCE [LARGE SCALE GENOMIC DNA]</scope>
    <source>
        <strain evidence="2 3">GZAAS20.1005</strain>
    </source>
</reference>
<comment type="caution">
    <text evidence="2">The sequence shown here is derived from an EMBL/GenBank/DDBJ whole genome shotgun (WGS) entry which is preliminary data.</text>
</comment>
<gene>
    <name evidence="2" type="ORF">SI65_08061</name>
</gene>
<dbReference type="VEuPathDB" id="FungiDB:SI65_08061"/>
<evidence type="ECO:0000313" key="3">
    <source>
        <dbReference type="Proteomes" id="UP000094569"/>
    </source>
</evidence>
<organism evidence="2 3">
    <name type="scientific">Aspergillus cristatus</name>
    <name type="common">Chinese Fuzhuan brick tea-fermentation fungus</name>
    <name type="synonym">Eurotium cristatum</name>
    <dbReference type="NCBI Taxonomy" id="573508"/>
    <lineage>
        <taxon>Eukaryota</taxon>
        <taxon>Fungi</taxon>
        <taxon>Dikarya</taxon>
        <taxon>Ascomycota</taxon>
        <taxon>Pezizomycotina</taxon>
        <taxon>Eurotiomycetes</taxon>
        <taxon>Eurotiomycetidae</taxon>
        <taxon>Eurotiales</taxon>
        <taxon>Aspergillaceae</taxon>
        <taxon>Aspergillus</taxon>
        <taxon>Aspergillus subgen. Aspergillus</taxon>
    </lineage>
</organism>